<dbReference type="PANTHER" id="PTHR22722:SF14">
    <property type="entry name" value="MEGALIN, ISOFORM A"/>
    <property type="match status" value="1"/>
</dbReference>
<evidence type="ECO:0000313" key="10">
    <source>
        <dbReference type="EMBL" id="KII73135.1"/>
    </source>
</evidence>
<evidence type="ECO:0000313" key="11">
    <source>
        <dbReference type="Proteomes" id="UP000031668"/>
    </source>
</evidence>
<dbReference type="GO" id="GO:0006898">
    <property type="term" value="P:receptor-mediated endocytosis"/>
    <property type="evidence" value="ECO:0007669"/>
    <property type="project" value="TreeGrafter"/>
</dbReference>
<dbReference type="GO" id="GO:0043235">
    <property type="term" value="C:receptor complex"/>
    <property type="evidence" value="ECO:0007669"/>
    <property type="project" value="TreeGrafter"/>
</dbReference>
<feature type="disulfide bond" evidence="9">
    <location>
        <begin position="19"/>
        <end position="31"/>
    </location>
</feature>
<dbReference type="AlphaFoldDB" id="A0A0C2N9W5"/>
<evidence type="ECO:0000256" key="1">
    <source>
        <dbReference type="ARBA" id="ARBA00004167"/>
    </source>
</evidence>
<reference evidence="10 11" key="1">
    <citation type="journal article" date="2014" name="Genome Biol. Evol.">
        <title>The genome of the myxosporean Thelohanellus kitauei shows adaptations to nutrient acquisition within its fish host.</title>
        <authorList>
            <person name="Yang Y."/>
            <person name="Xiong J."/>
            <person name="Zhou Z."/>
            <person name="Huo F."/>
            <person name="Miao W."/>
            <person name="Ran C."/>
            <person name="Liu Y."/>
            <person name="Zhang J."/>
            <person name="Feng J."/>
            <person name="Wang M."/>
            <person name="Wang M."/>
            <person name="Wang L."/>
            <person name="Yao B."/>
        </authorList>
    </citation>
    <scope>NUCLEOTIDE SEQUENCE [LARGE SCALE GENOMIC DNA]</scope>
    <source>
        <strain evidence="10">Wuqing</strain>
    </source>
</reference>
<dbReference type="SUPFAM" id="SSF57424">
    <property type="entry name" value="LDL receptor-like module"/>
    <property type="match status" value="3"/>
</dbReference>
<dbReference type="PANTHER" id="PTHR22722">
    <property type="entry name" value="LOW-DENSITY LIPOPROTEIN RECEPTOR-RELATED PROTEIN 2-RELATED"/>
    <property type="match status" value="1"/>
</dbReference>
<dbReference type="Proteomes" id="UP000031668">
    <property type="component" value="Unassembled WGS sequence"/>
</dbReference>
<evidence type="ECO:0000256" key="3">
    <source>
        <dbReference type="ARBA" id="ARBA00022737"/>
    </source>
</evidence>
<keyword evidence="7" id="KW-0675">Receptor</keyword>
<dbReference type="PROSITE" id="PS50068">
    <property type="entry name" value="LDLRA_2"/>
    <property type="match status" value="4"/>
</dbReference>
<sequence length="190" mass="21236">MKSTVIKVKVDMRKVKPRCGKNDFECFNKQCIKISKFCDGKDDCGDNSDEEDCVRTKCKHNEWTCNDNKSCIPYAQVCDGNNHCPDSSDEKRCIIRYISGNVLLLNSVNISCIHACDGECLPPEQICDGIKQCKNGSDEINCGPNSCPKAAYVKCQIIDERVCISKMCDGVIDCSDGSDENQFCCNLYCY</sequence>
<comment type="subcellular location">
    <subcellularLocation>
        <location evidence="1">Membrane</location>
        <topology evidence="1">Single-pass membrane protein</topology>
    </subcellularLocation>
</comment>
<dbReference type="InterPro" id="IPR002172">
    <property type="entry name" value="LDrepeatLR_classA_rpt"/>
</dbReference>
<dbReference type="OrthoDB" id="10063075at2759"/>
<dbReference type="Pfam" id="PF00057">
    <property type="entry name" value="Ldl_recept_a"/>
    <property type="match status" value="2"/>
</dbReference>
<feature type="disulfide bond" evidence="9">
    <location>
        <begin position="78"/>
        <end position="93"/>
    </location>
</feature>
<evidence type="ECO:0000256" key="2">
    <source>
        <dbReference type="ARBA" id="ARBA00022692"/>
    </source>
</evidence>
<keyword evidence="2" id="KW-0812">Transmembrane</keyword>
<proteinExistence type="predicted"/>
<keyword evidence="8" id="KW-0325">Glycoprotein</keyword>
<keyword evidence="11" id="KW-1185">Reference proteome</keyword>
<evidence type="ECO:0000256" key="8">
    <source>
        <dbReference type="ARBA" id="ARBA00023180"/>
    </source>
</evidence>
<evidence type="ECO:0000256" key="6">
    <source>
        <dbReference type="ARBA" id="ARBA00023157"/>
    </source>
</evidence>
<gene>
    <name evidence="10" type="ORF">RF11_14821</name>
</gene>
<dbReference type="GO" id="GO:0042562">
    <property type="term" value="F:hormone binding"/>
    <property type="evidence" value="ECO:0007669"/>
    <property type="project" value="TreeGrafter"/>
</dbReference>
<name>A0A0C2N9W5_THEKT</name>
<feature type="disulfide bond" evidence="9">
    <location>
        <begin position="38"/>
        <end position="53"/>
    </location>
</feature>
<evidence type="ECO:0000256" key="9">
    <source>
        <dbReference type="PROSITE-ProRule" id="PRU00124"/>
    </source>
</evidence>
<comment type="caution">
    <text evidence="10">The sequence shown here is derived from an EMBL/GenBank/DDBJ whole genome shotgun (WGS) entry which is preliminary data.</text>
</comment>
<dbReference type="InterPro" id="IPR023415">
    <property type="entry name" value="LDLR_class-A_CS"/>
</dbReference>
<dbReference type="Gene3D" id="4.10.400.10">
    <property type="entry name" value="Low-density Lipoprotein Receptor"/>
    <property type="match status" value="3"/>
</dbReference>
<protein>
    <submittedName>
        <fullName evidence="10">Uncharacterized protein</fullName>
    </submittedName>
</protein>
<dbReference type="PROSITE" id="PS01209">
    <property type="entry name" value="LDLRA_1"/>
    <property type="match status" value="2"/>
</dbReference>
<keyword evidence="3" id="KW-0677">Repeat</keyword>
<keyword evidence="5" id="KW-0472">Membrane</keyword>
<feature type="disulfide bond" evidence="9">
    <location>
        <begin position="127"/>
        <end position="142"/>
    </location>
</feature>
<evidence type="ECO:0000256" key="4">
    <source>
        <dbReference type="ARBA" id="ARBA00022989"/>
    </source>
</evidence>
<dbReference type="EMBL" id="JWZT01000972">
    <property type="protein sequence ID" value="KII73135.1"/>
    <property type="molecule type" value="Genomic_DNA"/>
</dbReference>
<dbReference type="PRINTS" id="PR00261">
    <property type="entry name" value="LDLRECEPTOR"/>
</dbReference>
<evidence type="ECO:0000256" key="5">
    <source>
        <dbReference type="ARBA" id="ARBA00023136"/>
    </source>
</evidence>
<keyword evidence="4" id="KW-1133">Transmembrane helix</keyword>
<evidence type="ECO:0000256" key="7">
    <source>
        <dbReference type="ARBA" id="ARBA00023170"/>
    </source>
</evidence>
<dbReference type="InterPro" id="IPR051221">
    <property type="entry name" value="LDLR-related"/>
</dbReference>
<dbReference type="GO" id="GO:0016324">
    <property type="term" value="C:apical plasma membrane"/>
    <property type="evidence" value="ECO:0007669"/>
    <property type="project" value="TreeGrafter"/>
</dbReference>
<dbReference type="OMA" id="IDCGFCA"/>
<dbReference type="SMART" id="SM00192">
    <property type="entry name" value="LDLa"/>
    <property type="match status" value="4"/>
</dbReference>
<dbReference type="CDD" id="cd00112">
    <property type="entry name" value="LDLa"/>
    <property type="match status" value="3"/>
</dbReference>
<comment type="caution">
    <text evidence="9">Lacks conserved residue(s) required for the propagation of feature annotation.</text>
</comment>
<accession>A0A0C2N9W5</accession>
<organism evidence="10 11">
    <name type="scientific">Thelohanellus kitauei</name>
    <name type="common">Myxosporean</name>
    <dbReference type="NCBI Taxonomy" id="669202"/>
    <lineage>
        <taxon>Eukaryota</taxon>
        <taxon>Metazoa</taxon>
        <taxon>Cnidaria</taxon>
        <taxon>Myxozoa</taxon>
        <taxon>Myxosporea</taxon>
        <taxon>Bivalvulida</taxon>
        <taxon>Platysporina</taxon>
        <taxon>Myxobolidae</taxon>
        <taxon>Thelohanellus</taxon>
    </lineage>
</organism>
<feature type="disulfide bond" evidence="9">
    <location>
        <begin position="26"/>
        <end position="44"/>
    </location>
</feature>
<dbReference type="InterPro" id="IPR036055">
    <property type="entry name" value="LDL_receptor-like_sf"/>
</dbReference>
<keyword evidence="6 9" id="KW-1015">Disulfide bond</keyword>